<feature type="domain" description="PIN" evidence="2">
    <location>
        <begin position="32"/>
        <end position="130"/>
    </location>
</feature>
<dbReference type="InterPro" id="IPR002716">
    <property type="entry name" value="PIN_dom"/>
</dbReference>
<dbReference type="EMBL" id="CAADFF010000009">
    <property type="protein sequence ID" value="VFJ88216.1"/>
    <property type="molecule type" value="Genomic_DNA"/>
</dbReference>
<sequence length="186" mass="21433">MVRLRSPTVEGGPRAESRGPERNRENRHEYILLRIQSKSYYHPIVSSIYSGKYDLPVSTPILLEYAETLQSVFPKELLEQFLLFILTSENVRFVSPTFHFQLPLADEDDWKFVDCAVCGNADFLITNDKHYNTLQNVGFPKVSVIKAKEIIEEFSMILRNEIIFAVSAKEVWLCGENGDRLRMTGQ</sequence>
<dbReference type="AlphaFoldDB" id="A0A450U8N4"/>
<dbReference type="PANTHER" id="PTHR34610:SF3">
    <property type="entry name" value="SSL7007 PROTEIN"/>
    <property type="match status" value="1"/>
</dbReference>
<name>A0A450U8N4_9GAMM</name>
<evidence type="ECO:0000313" key="3">
    <source>
        <dbReference type="EMBL" id="VFJ88216.1"/>
    </source>
</evidence>
<dbReference type="Pfam" id="PF13470">
    <property type="entry name" value="PIN_3"/>
    <property type="match status" value="1"/>
</dbReference>
<accession>A0A450U8N4</accession>
<reference evidence="3" key="1">
    <citation type="submission" date="2019-02" db="EMBL/GenBank/DDBJ databases">
        <authorList>
            <person name="Gruber-Vodicka R. H."/>
            <person name="Seah K. B. B."/>
        </authorList>
    </citation>
    <scope>NUCLEOTIDE SEQUENCE</scope>
    <source>
        <strain evidence="3">BECK_M7</strain>
    </source>
</reference>
<dbReference type="PANTHER" id="PTHR34610">
    <property type="entry name" value="SSL7007 PROTEIN"/>
    <property type="match status" value="1"/>
</dbReference>
<evidence type="ECO:0000259" key="2">
    <source>
        <dbReference type="Pfam" id="PF13470"/>
    </source>
</evidence>
<evidence type="ECO:0000256" key="1">
    <source>
        <dbReference type="SAM" id="MobiDB-lite"/>
    </source>
</evidence>
<protein>
    <submittedName>
        <fullName evidence="3">Predicted nucleic acid-binding protein, contains PIN domain</fullName>
    </submittedName>
</protein>
<organism evidence="3">
    <name type="scientific">Candidatus Kentrum sp. LFY</name>
    <dbReference type="NCBI Taxonomy" id="2126342"/>
    <lineage>
        <taxon>Bacteria</taxon>
        <taxon>Pseudomonadati</taxon>
        <taxon>Pseudomonadota</taxon>
        <taxon>Gammaproteobacteria</taxon>
        <taxon>Candidatus Kentrum</taxon>
    </lineage>
</organism>
<dbReference type="InterPro" id="IPR002850">
    <property type="entry name" value="PIN_toxin-like"/>
</dbReference>
<gene>
    <name evidence="3" type="ORF">BECKLFY1418B_GA0070995_100945</name>
</gene>
<proteinExistence type="predicted"/>
<feature type="region of interest" description="Disordered" evidence="1">
    <location>
        <begin position="1"/>
        <end position="23"/>
    </location>
</feature>
<feature type="compositionally biased region" description="Basic and acidic residues" evidence="1">
    <location>
        <begin position="13"/>
        <end position="23"/>
    </location>
</feature>